<evidence type="ECO:0000256" key="1">
    <source>
        <dbReference type="ARBA" id="ARBA00022729"/>
    </source>
</evidence>
<reference evidence="4 5" key="1">
    <citation type="submission" date="2017-12" db="EMBL/GenBank/DDBJ databases">
        <title>Integrating genomic resources of turbot (Scophthalmus maximus) in depth evaluation of genetic and physical mapping variation across individuals.</title>
        <authorList>
            <person name="Martinez P."/>
        </authorList>
    </citation>
    <scope>NUCLEOTIDE SEQUENCE [LARGE SCALE GENOMIC DNA]</scope>
</reference>
<feature type="domain" description="Ig-like" evidence="3">
    <location>
        <begin position="87"/>
        <end position="166"/>
    </location>
</feature>
<evidence type="ECO:0000259" key="3">
    <source>
        <dbReference type="PROSITE" id="PS50835"/>
    </source>
</evidence>
<dbReference type="PANTHER" id="PTHR11481:SF64">
    <property type="entry name" value="FC RECEPTOR-LIKE PROTEIN 4"/>
    <property type="match status" value="1"/>
</dbReference>
<proteinExistence type="predicted"/>
<dbReference type="InterPro" id="IPR036179">
    <property type="entry name" value="Ig-like_dom_sf"/>
</dbReference>
<evidence type="ECO:0000256" key="2">
    <source>
        <dbReference type="ARBA" id="ARBA00023157"/>
    </source>
</evidence>
<dbReference type="GO" id="GO:0007166">
    <property type="term" value="P:cell surface receptor signaling pathway"/>
    <property type="evidence" value="ECO:0007669"/>
    <property type="project" value="TreeGrafter"/>
</dbReference>
<dbReference type="SMART" id="SM00408">
    <property type="entry name" value="IGc2"/>
    <property type="match status" value="1"/>
</dbReference>
<gene>
    <name evidence="4" type="ORF">SMAX5B_004508</name>
</gene>
<protein>
    <submittedName>
        <fullName evidence="4">Putative Fc receptor-like protein 5-like</fullName>
    </submittedName>
</protein>
<dbReference type="Gene3D" id="2.60.40.10">
    <property type="entry name" value="Immunoglobulins"/>
    <property type="match status" value="2"/>
</dbReference>
<dbReference type="Proteomes" id="UP000246464">
    <property type="component" value="Chromosome 2"/>
</dbReference>
<name>A0A2U9B0K9_SCOMX</name>
<dbReference type="InterPro" id="IPR007110">
    <property type="entry name" value="Ig-like_dom"/>
</dbReference>
<dbReference type="PANTHER" id="PTHR11481">
    <property type="entry name" value="IMMUNOGLOBULIN FC RECEPTOR"/>
    <property type="match status" value="1"/>
</dbReference>
<evidence type="ECO:0000313" key="4">
    <source>
        <dbReference type="EMBL" id="AWO97331.1"/>
    </source>
</evidence>
<dbReference type="InterPro" id="IPR013783">
    <property type="entry name" value="Ig-like_fold"/>
</dbReference>
<keyword evidence="2" id="KW-1015">Disulfide bond</keyword>
<dbReference type="PROSITE" id="PS50835">
    <property type="entry name" value="IG_LIKE"/>
    <property type="match status" value="1"/>
</dbReference>
<keyword evidence="4" id="KW-0675">Receptor</keyword>
<sequence length="207" mass="22443">MNVSSAACGNKQEDVSLSCEDDDASTGWTLRRNTTTETRTECVDWGRPADSSCFINYPVPLDSGVYWCESREGGASDSVNITVTDQPVILQSPVRPVAEGHDVTLHCKTTTPSHDPTADFYKDGALVRAEPTGHMTIHHVSKSDQGFYTCAVGGLGPSPPAWISVTGPQNVIPLQRDEQPTSVRNRTCRQVNELSHVTLSCLYAHAP</sequence>
<keyword evidence="1" id="KW-0732">Signal</keyword>
<dbReference type="SUPFAM" id="SSF48726">
    <property type="entry name" value="Immunoglobulin"/>
    <property type="match status" value="2"/>
</dbReference>
<dbReference type="Pfam" id="PF13927">
    <property type="entry name" value="Ig_3"/>
    <property type="match status" value="1"/>
</dbReference>
<dbReference type="STRING" id="52904.ENSSMAP00000029041"/>
<dbReference type="AlphaFoldDB" id="A0A2U9B0K9"/>
<dbReference type="GO" id="GO:0006955">
    <property type="term" value="P:immune response"/>
    <property type="evidence" value="ECO:0007669"/>
    <property type="project" value="TreeGrafter"/>
</dbReference>
<keyword evidence="5" id="KW-1185">Reference proteome</keyword>
<dbReference type="GO" id="GO:0004888">
    <property type="term" value="F:transmembrane signaling receptor activity"/>
    <property type="evidence" value="ECO:0007669"/>
    <property type="project" value="TreeGrafter"/>
</dbReference>
<accession>A0A2U9B0K9</accession>
<dbReference type="InterPro" id="IPR003598">
    <property type="entry name" value="Ig_sub2"/>
</dbReference>
<dbReference type="SMART" id="SM00409">
    <property type="entry name" value="IG"/>
    <property type="match status" value="2"/>
</dbReference>
<organism evidence="4 5">
    <name type="scientific">Scophthalmus maximus</name>
    <name type="common">Turbot</name>
    <name type="synonym">Psetta maxima</name>
    <dbReference type="NCBI Taxonomy" id="52904"/>
    <lineage>
        <taxon>Eukaryota</taxon>
        <taxon>Metazoa</taxon>
        <taxon>Chordata</taxon>
        <taxon>Craniata</taxon>
        <taxon>Vertebrata</taxon>
        <taxon>Euteleostomi</taxon>
        <taxon>Actinopterygii</taxon>
        <taxon>Neopterygii</taxon>
        <taxon>Teleostei</taxon>
        <taxon>Neoteleostei</taxon>
        <taxon>Acanthomorphata</taxon>
        <taxon>Carangaria</taxon>
        <taxon>Pleuronectiformes</taxon>
        <taxon>Pleuronectoidei</taxon>
        <taxon>Scophthalmidae</taxon>
        <taxon>Scophthalmus</taxon>
    </lineage>
</organism>
<dbReference type="EMBL" id="CP026244">
    <property type="protein sequence ID" value="AWO97331.1"/>
    <property type="molecule type" value="Genomic_DNA"/>
</dbReference>
<dbReference type="GO" id="GO:0009897">
    <property type="term" value="C:external side of plasma membrane"/>
    <property type="evidence" value="ECO:0007669"/>
    <property type="project" value="TreeGrafter"/>
</dbReference>
<dbReference type="InterPro" id="IPR050488">
    <property type="entry name" value="Ig_Fc_receptor"/>
</dbReference>
<evidence type="ECO:0000313" key="5">
    <source>
        <dbReference type="Proteomes" id="UP000246464"/>
    </source>
</evidence>
<dbReference type="InterPro" id="IPR003599">
    <property type="entry name" value="Ig_sub"/>
</dbReference>